<evidence type="ECO:0000259" key="1">
    <source>
        <dbReference type="PROSITE" id="PS50801"/>
    </source>
</evidence>
<organism evidence="2 3">
    <name type="scientific">Paenibacillus foliorum</name>
    <dbReference type="NCBI Taxonomy" id="2654974"/>
    <lineage>
        <taxon>Bacteria</taxon>
        <taxon>Bacillati</taxon>
        <taxon>Bacillota</taxon>
        <taxon>Bacilli</taxon>
        <taxon>Bacillales</taxon>
        <taxon>Paenibacillaceae</taxon>
        <taxon>Paenibacillus</taxon>
    </lineage>
</organism>
<evidence type="ECO:0000313" key="3">
    <source>
        <dbReference type="Proteomes" id="UP000641588"/>
    </source>
</evidence>
<dbReference type="AlphaFoldDB" id="A0A972K6F7"/>
<dbReference type="Gene3D" id="3.30.750.24">
    <property type="entry name" value="STAS domain"/>
    <property type="match status" value="1"/>
</dbReference>
<dbReference type="InterPro" id="IPR036513">
    <property type="entry name" value="STAS_dom_sf"/>
</dbReference>
<dbReference type="InterPro" id="IPR058548">
    <property type="entry name" value="MlaB-like_STAS"/>
</dbReference>
<evidence type="ECO:0000313" key="2">
    <source>
        <dbReference type="EMBL" id="NOU98092.1"/>
    </source>
</evidence>
<dbReference type="Proteomes" id="UP000641588">
    <property type="component" value="Unassembled WGS sequence"/>
</dbReference>
<keyword evidence="3" id="KW-1185">Reference proteome</keyword>
<sequence>MTISFGNSKGGLLMCYEIKNSDQHIDVLLTGIISVQEATSIRQKLFPLIQQRFHSLTFHLGTVTELDSSGLGLLLAVQKIAMDCNAHVAFKDVNAQLKERLNMAGITL</sequence>
<protein>
    <submittedName>
        <fullName evidence="2">STAS domain-containing protein</fullName>
    </submittedName>
</protein>
<proteinExistence type="predicted"/>
<dbReference type="SUPFAM" id="SSF52091">
    <property type="entry name" value="SpoIIaa-like"/>
    <property type="match status" value="1"/>
</dbReference>
<feature type="domain" description="STAS" evidence="1">
    <location>
        <begin position="29"/>
        <end position="108"/>
    </location>
</feature>
<dbReference type="Pfam" id="PF13466">
    <property type="entry name" value="STAS_2"/>
    <property type="match status" value="1"/>
</dbReference>
<dbReference type="PROSITE" id="PS50801">
    <property type="entry name" value="STAS"/>
    <property type="match status" value="1"/>
</dbReference>
<comment type="caution">
    <text evidence="2">The sequence shown here is derived from an EMBL/GenBank/DDBJ whole genome shotgun (WGS) entry which is preliminary data.</text>
</comment>
<name>A0A972K6F7_9BACL</name>
<reference evidence="2" key="1">
    <citation type="submission" date="2019-10" db="EMBL/GenBank/DDBJ databases">
        <title>Description of Paenibacillus glebae sp. nov.</title>
        <authorList>
            <person name="Carlier A."/>
            <person name="Qi S."/>
        </authorList>
    </citation>
    <scope>NUCLEOTIDE SEQUENCE</scope>
    <source>
        <strain evidence="2">LMG 31456</strain>
    </source>
</reference>
<dbReference type="EMBL" id="WHOD01000128">
    <property type="protein sequence ID" value="NOU98092.1"/>
    <property type="molecule type" value="Genomic_DNA"/>
</dbReference>
<dbReference type="InterPro" id="IPR002645">
    <property type="entry name" value="STAS_dom"/>
</dbReference>
<accession>A0A972K6F7</accession>
<gene>
    <name evidence="2" type="ORF">GC093_33405</name>
</gene>